<dbReference type="SUPFAM" id="SSF56563">
    <property type="entry name" value="Major capsid protein gp5"/>
    <property type="match status" value="1"/>
</dbReference>
<keyword evidence="2" id="KW-0175">Coiled coil</keyword>
<dbReference type="Proteomes" id="UP001169063">
    <property type="component" value="Unassembled WGS sequence"/>
</dbReference>
<name>A0ABT8SPA5_9CAUL</name>
<dbReference type="EMBL" id="JAUKTR010000006">
    <property type="protein sequence ID" value="MDO1560412.1"/>
    <property type="molecule type" value="Genomic_DNA"/>
</dbReference>
<feature type="domain" description="Phage capsid-like C-terminal" evidence="3">
    <location>
        <begin position="144"/>
        <end position="401"/>
    </location>
</feature>
<evidence type="ECO:0000313" key="5">
    <source>
        <dbReference type="Proteomes" id="UP001169063"/>
    </source>
</evidence>
<gene>
    <name evidence="4" type="ORF">Q0812_13335</name>
</gene>
<dbReference type="Gene3D" id="3.30.2320.10">
    <property type="entry name" value="hypothetical protein PF0899 domain"/>
    <property type="match status" value="1"/>
</dbReference>
<evidence type="ECO:0000256" key="2">
    <source>
        <dbReference type="SAM" id="Coils"/>
    </source>
</evidence>
<accession>A0ABT8SPA5</accession>
<evidence type="ECO:0000259" key="3">
    <source>
        <dbReference type="Pfam" id="PF05065"/>
    </source>
</evidence>
<organism evidence="4 5">
    <name type="scientific">Peiella sedimenti</name>
    <dbReference type="NCBI Taxonomy" id="3061083"/>
    <lineage>
        <taxon>Bacteria</taxon>
        <taxon>Pseudomonadati</taxon>
        <taxon>Pseudomonadota</taxon>
        <taxon>Alphaproteobacteria</taxon>
        <taxon>Caulobacterales</taxon>
        <taxon>Caulobacteraceae</taxon>
        <taxon>Peiella</taxon>
    </lineage>
</organism>
<evidence type="ECO:0000256" key="1">
    <source>
        <dbReference type="ARBA" id="ARBA00004328"/>
    </source>
</evidence>
<dbReference type="Gene3D" id="3.30.2400.10">
    <property type="entry name" value="Major capsid protein gp5"/>
    <property type="match status" value="1"/>
</dbReference>
<dbReference type="InterPro" id="IPR024455">
    <property type="entry name" value="Phage_capsid"/>
</dbReference>
<evidence type="ECO:0000313" key="4">
    <source>
        <dbReference type="EMBL" id="MDO1560412.1"/>
    </source>
</evidence>
<sequence>MAENEKTADQLVGEVKSLVERKHDEVKAIAEEALGKTKAGEALTEAAKELADQAITGLNEAKARLDEVEQKLARRGNADPDRGKSAGYRFIENEEVKNFMANPQAGRRVGMEMESKAIISSLTTDADGSAGDLLEPMRLAPLAPVQRRLTIRDLLMPGRTSQASIQYPKETGFTNAADTHTETAGTAKPQSEIKFDIVTTSVTTIAHWVLATRQILDDAPMLQSYIDGRLRYGLKLVEEDQLLNGGGTGTDLNGIYTQATASTANLAVVSSPTKIDVIRIAMLQAALAEFPPSGVVMHPTDWASIEVLKDTAGAYIIGNPQDRTDARLWGLPVVATQAMTLDKFLVGSFNMGAQIFDRQDARVEISTEDSDNFRKNLVTILAEERLALAVYRPEAFVKGDFSDQITDLTS</sequence>
<protein>
    <submittedName>
        <fullName evidence="4">Phage major capsid protein</fullName>
    </submittedName>
</protein>
<dbReference type="Pfam" id="PF05065">
    <property type="entry name" value="Phage_capsid"/>
    <property type="match status" value="1"/>
</dbReference>
<feature type="coiled-coil region" evidence="2">
    <location>
        <begin position="51"/>
        <end position="78"/>
    </location>
</feature>
<reference evidence="4" key="1">
    <citation type="submission" date="2023-07" db="EMBL/GenBank/DDBJ databases">
        <title>Brevundimonas soil sp. nov., isolated from the soil of chemical plant.</title>
        <authorList>
            <person name="Wu N."/>
        </authorList>
    </citation>
    <scope>NUCLEOTIDE SEQUENCE</scope>
    <source>
        <strain evidence="4">XZ-24</strain>
    </source>
</reference>
<dbReference type="RefSeq" id="WP_302110843.1">
    <property type="nucleotide sequence ID" value="NZ_JAUKTR010000006.1"/>
</dbReference>
<comment type="subcellular location">
    <subcellularLocation>
        <location evidence="1">Virion</location>
    </subcellularLocation>
</comment>
<comment type="caution">
    <text evidence="4">The sequence shown here is derived from an EMBL/GenBank/DDBJ whole genome shotgun (WGS) entry which is preliminary data.</text>
</comment>
<dbReference type="InterPro" id="IPR054612">
    <property type="entry name" value="Phage_capsid-like_C"/>
</dbReference>
<keyword evidence="5" id="KW-1185">Reference proteome</keyword>
<dbReference type="NCBIfam" id="TIGR01554">
    <property type="entry name" value="major_cap_HK97"/>
    <property type="match status" value="1"/>
</dbReference>
<proteinExistence type="predicted"/>